<proteinExistence type="predicted"/>
<evidence type="ECO:0000313" key="2">
    <source>
        <dbReference type="EMBL" id="OCL13201.1"/>
    </source>
</evidence>
<keyword evidence="3" id="KW-1185">Reference proteome</keyword>
<evidence type="ECO:0000313" key="3">
    <source>
        <dbReference type="Proteomes" id="UP000250140"/>
    </source>
</evidence>
<protein>
    <submittedName>
        <fullName evidence="2">Uncharacterized protein</fullName>
    </submittedName>
</protein>
<organism evidence="2 3">
    <name type="scientific">Glonium stellatum</name>
    <dbReference type="NCBI Taxonomy" id="574774"/>
    <lineage>
        <taxon>Eukaryota</taxon>
        <taxon>Fungi</taxon>
        <taxon>Dikarya</taxon>
        <taxon>Ascomycota</taxon>
        <taxon>Pezizomycotina</taxon>
        <taxon>Dothideomycetes</taxon>
        <taxon>Pleosporomycetidae</taxon>
        <taxon>Gloniales</taxon>
        <taxon>Gloniaceae</taxon>
        <taxon>Glonium</taxon>
    </lineage>
</organism>
<name>A0A8E2F9R5_9PEZI</name>
<reference evidence="2 3" key="1">
    <citation type="journal article" date="2016" name="Nat. Commun.">
        <title>Ectomycorrhizal ecology is imprinted in the genome of the dominant symbiotic fungus Cenococcum geophilum.</title>
        <authorList>
            <consortium name="DOE Joint Genome Institute"/>
            <person name="Peter M."/>
            <person name="Kohler A."/>
            <person name="Ohm R.A."/>
            <person name="Kuo A."/>
            <person name="Krutzmann J."/>
            <person name="Morin E."/>
            <person name="Arend M."/>
            <person name="Barry K.W."/>
            <person name="Binder M."/>
            <person name="Choi C."/>
            <person name="Clum A."/>
            <person name="Copeland A."/>
            <person name="Grisel N."/>
            <person name="Haridas S."/>
            <person name="Kipfer T."/>
            <person name="LaButti K."/>
            <person name="Lindquist E."/>
            <person name="Lipzen A."/>
            <person name="Maire R."/>
            <person name="Meier B."/>
            <person name="Mihaltcheva S."/>
            <person name="Molinier V."/>
            <person name="Murat C."/>
            <person name="Poggeler S."/>
            <person name="Quandt C.A."/>
            <person name="Sperisen C."/>
            <person name="Tritt A."/>
            <person name="Tisserant E."/>
            <person name="Crous P.W."/>
            <person name="Henrissat B."/>
            <person name="Nehls U."/>
            <person name="Egli S."/>
            <person name="Spatafora J.W."/>
            <person name="Grigoriev I.V."/>
            <person name="Martin F.M."/>
        </authorList>
    </citation>
    <scope>NUCLEOTIDE SEQUENCE [LARGE SCALE GENOMIC DNA]</scope>
    <source>
        <strain evidence="2 3">CBS 207.34</strain>
    </source>
</reference>
<dbReference type="OrthoDB" id="10646141at2759"/>
<accession>A0A8E2F9R5</accession>
<feature type="region of interest" description="Disordered" evidence="1">
    <location>
        <begin position="1"/>
        <end position="71"/>
    </location>
</feature>
<sequence>MQSTHLDIAAPNATDEASEERGNSPYLSLDTAENDDSDSGEMESADVLEELKPRPISTHRKREISQTADKLPIPDDAERVKRLSSASGSTYVTTRSGRSSVETFRTATTGNFSLYRASTMSRCVFQISFFNIKCFPCIVSSYSVWKSNTH</sequence>
<dbReference type="Proteomes" id="UP000250140">
    <property type="component" value="Unassembled WGS sequence"/>
</dbReference>
<evidence type="ECO:0000256" key="1">
    <source>
        <dbReference type="SAM" id="MobiDB-lite"/>
    </source>
</evidence>
<dbReference type="EMBL" id="KV748767">
    <property type="protein sequence ID" value="OCL13201.1"/>
    <property type="molecule type" value="Genomic_DNA"/>
</dbReference>
<gene>
    <name evidence="2" type="ORF">AOQ84DRAFT_352119</name>
</gene>
<dbReference type="AlphaFoldDB" id="A0A8E2F9R5"/>
<feature type="compositionally biased region" description="Acidic residues" evidence="1">
    <location>
        <begin position="32"/>
        <end position="48"/>
    </location>
</feature>